<name>A0A2K3P608_TRIPR</name>
<dbReference type="Proteomes" id="UP000236291">
    <property type="component" value="Unassembled WGS sequence"/>
</dbReference>
<reference evidence="1 2" key="2">
    <citation type="journal article" date="2017" name="Front. Plant Sci.">
        <title>Gene Classification and Mining of Molecular Markers Useful in Red Clover (Trifolium pratense) Breeding.</title>
        <authorList>
            <person name="Istvanek J."/>
            <person name="Dluhosova J."/>
            <person name="Dluhos P."/>
            <person name="Patkova L."/>
            <person name="Nedelnik J."/>
            <person name="Repkova J."/>
        </authorList>
    </citation>
    <scope>NUCLEOTIDE SEQUENCE [LARGE SCALE GENOMIC DNA]</scope>
    <source>
        <strain evidence="2">cv. Tatra</strain>
        <tissue evidence="1">Young leaves</tissue>
    </source>
</reference>
<dbReference type="ExpressionAtlas" id="A0A2K3P608">
    <property type="expression patterns" value="baseline"/>
</dbReference>
<dbReference type="InterPro" id="IPR043502">
    <property type="entry name" value="DNA/RNA_pol_sf"/>
</dbReference>
<evidence type="ECO:0000313" key="1">
    <source>
        <dbReference type="EMBL" id="PNY10703.1"/>
    </source>
</evidence>
<evidence type="ECO:0000313" key="2">
    <source>
        <dbReference type="Proteomes" id="UP000236291"/>
    </source>
</evidence>
<dbReference type="EMBL" id="ASHM01004006">
    <property type="protein sequence ID" value="PNY10703.1"/>
    <property type="molecule type" value="Genomic_DNA"/>
</dbReference>
<protein>
    <submittedName>
        <fullName evidence="1">Copia protein</fullName>
    </submittedName>
</protein>
<dbReference type="CDD" id="cd09272">
    <property type="entry name" value="RNase_HI_RT_Ty1"/>
    <property type="match status" value="1"/>
</dbReference>
<dbReference type="PANTHER" id="PTHR11439">
    <property type="entry name" value="GAG-POL-RELATED RETROTRANSPOSON"/>
    <property type="match status" value="1"/>
</dbReference>
<dbReference type="PANTHER" id="PTHR11439:SF498">
    <property type="entry name" value="DNAK FAMILY PROTEIN"/>
    <property type="match status" value="1"/>
</dbReference>
<dbReference type="STRING" id="57577.A0A2K3P608"/>
<sequence length="546" mass="62123">MAAAKRKIAAATMVCSYLPDEIWERIFKSFNGNRRTLKSLSVVSKQFLSITNQFGVSLKITYKTIPYLSRLFHRFPNLTSLFLLSLSCKRDDCDTLLTQISAFPLSDIKSLYLAANFNSNIPVDGLKALSKNMINLNNFTCLRMVCTTGTTQREDLSVVFDCFPLLKSVKFLYTIYRRSFVVFDSAVIPDHDGGWLNRRIQRRIDLSGIDRRTICCICKKKCDFHFLQEVNLKIQALPIPKATGFYGWSMWCCRPIPKATEELWEYIIKFHDGDDATLMSLSVVSKQFLSITNRVRSTVTITNQTIPFLPCLFYRFPNITSLNLQSFSNIAGLDALLCIIPTLLLDIKSLNISKTDNILASNTHYNAACRVLRYLKSNPGLGILFLRDSELQILGYADADWAGCVDTKQSTTDEYRALSSATCELQWLLYLLNDLNITCARPPVLYCDSQSAIHIASNPLFHERTTHLEIDRHLIREKLQKGIMKLLPISTDEQVADFLTKPLSLSKFCYFISKLNMINIYHSSTYGRVLKSKENVNDDMACSLSN</sequence>
<proteinExistence type="predicted"/>
<accession>A0A2K3P608</accession>
<organism evidence="1 2">
    <name type="scientific">Trifolium pratense</name>
    <name type="common">Red clover</name>
    <dbReference type="NCBI Taxonomy" id="57577"/>
    <lineage>
        <taxon>Eukaryota</taxon>
        <taxon>Viridiplantae</taxon>
        <taxon>Streptophyta</taxon>
        <taxon>Embryophyta</taxon>
        <taxon>Tracheophyta</taxon>
        <taxon>Spermatophyta</taxon>
        <taxon>Magnoliopsida</taxon>
        <taxon>eudicotyledons</taxon>
        <taxon>Gunneridae</taxon>
        <taxon>Pentapetalae</taxon>
        <taxon>rosids</taxon>
        <taxon>fabids</taxon>
        <taxon>Fabales</taxon>
        <taxon>Fabaceae</taxon>
        <taxon>Papilionoideae</taxon>
        <taxon>50 kb inversion clade</taxon>
        <taxon>NPAAA clade</taxon>
        <taxon>Hologalegina</taxon>
        <taxon>IRL clade</taxon>
        <taxon>Trifolieae</taxon>
        <taxon>Trifolium</taxon>
    </lineage>
</organism>
<comment type="caution">
    <text evidence="1">The sequence shown here is derived from an EMBL/GenBank/DDBJ whole genome shotgun (WGS) entry which is preliminary data.</text>
</comment>
<reference evidence="1 2" key="1">
    <citation type="journal article" date="2014" name="Am. J. Bot.">
        <title>Genome assembly and annotation for red clover (Trifolium pratense; Fabaceae).</title>
        <authorList>
            <person name="Istvanek J."/>
            <person name="Jaros M."/>
            <person name="Krenek A."/>
            <person name="Repkova J."/>
        </authorList>
    </citation>
    <scope>NUCLEOTIDE SEQUENCE [LARGE SCALE GENOMIC DNA]</scope>
    <source>
        <strain evidence="2">cv. Tatra</strain>
        <tissue evidence="1">Young leaves</tissue>
    </source>
</reference>
<dbReference type="SUPFAM" id="SSF56672">
    <property type="entry name" value="DNA/RNA polymerases"/>
    <property type="match status" value="1"/>
</dbReference>
<dbReference type="AlphaFoldDB" id="A0A2K3P608"/>
<dbReference type="SUPFAM" id="SSF52047">
    <property type="entry name" value="RNI-like"/>
    <property type="match status" value="1"/>
</dbReference>
<gene>
    <name evidence="1" type="ORF">L195_g007291</name>
</gene>